<evidence type="ECO:0000259" key="7">
    <source>
        <dbReference type="Pfam" id="PF00185"/>
    </source>
</evidence>
<dbReference type="HAMAP" id="MF_01109">
    <property type="entry name" value="OTCase"/>
    <property type="match status" value="1"/>
</dbReference>
<evidence type="ECO:0000313" key="9">
    <source>
        <dbReference type="EMBL" id="ACZ19162.1"/>
    </source>
</evidence>
<evidence type="ECO:0000259" key="8">
    <source>
        <dbReference type="Pfam" id="PF02729"/>
    </source>
</evidence>
<dbReference type="PRINTS" id="PR00102">
    <property type="entry name" value="OTCASE"/>
</dbReference>
<dbReference type="GO" id="GO:0016597">
    <property type="term" value="F:amino acid binding"/>
    <property type="evidence" value="ECO:0007669"/>
    <property type="project" value="InterPro"/>
</dbReference>
<evidence type="ECO:0000256" key="4">
    <source>
        <dbReference type="ARBA" id="ARBA00048772"/>
    </source>
</evidence>
<dbReference type="GO" id="GO:0004585">
    <property type="term" value="F:ornithine carbamoyltransferase activity"/>
    <property type="evidence" value="ECO:0007669"/>
    <property type="project" value="UniProtKB-UniRule"/>
</dbReference>
<feature type="binding site" evidence="5">
    <location>
        <position position="302"/>
    </location>
    <ligand>
        <name>carbamoyl phosphate</name>
        <dbReference type="ChEBI" id="CHEBI:58228"/>
    </ligand>
</feature>
<evidence type="ECO:0000256" key="6">
    <source>
        <dbReference type="NCBIfam" id="TIGR00658"/>
    </source>
</evidence>
<dbReference type="GO" id="GO:0019240">
    <property type="term" value="P:citrulline biosynthetic process"/>
    <property type="evidence" value="ECO:0007669"/>
    <property type="project" value="TreeGrafter"/>
</dbReference>
<dbReference type="NCBIfam" id="TIGR00658">
    <property type="entry name" value="orni_carb_tr"/>
    <property type="match status" value="1"/>
</dbReference>
<dbReference type="EnsemblBacteria" id="ACZ19162">
    <property type="protein sequence ID" value="ACZ19162"/>
    <property type="gene ID" value="Taci_0930"/>
</dbReference>
<dbReference type="PROSITE" id="PS00097">
    <property type="entry name" value="CARBAMOYLTRANSFERASE"/>
    <property type="match status" value="1"/>
</dbReference>
<evidence type="ECO:0000256" key="5">
    <source>
        <dbReference type="HAMAP-Rule" id="MF_01109"/>
    </source>
</evidence>
<keyword evidence="3 5" id="KW-0808">Transferase</keyword>
<organism evidence="9 10">
    <name type="scientific">Thermanaerovibrio acidaminovorans (strain ATCC 49978 / DSM 6589 / Su883)</name>
    <name type="common">Selenomonas acidaminovorans</name>
    <dbReference type="NCBI Taxonomy" id="525903"/>
    <lineage>
        <taxon>Bacteria</taxon>
        <taxon>Thermotogati</taxon>
        <taxon>Synergistota</taxon>
        <taxon>Synergistia</taxon>
        <taxon>Synergistales</taxon>
        <taxon>Synergistaceae</taxon>
        <taxon>Thermanaerovibrio</taxon>
    </lineage>
</organism>
<feature type="binding site" evidence="5">
    <location>
        <position position="233"/>
    </location>
    <ligand>
        <name>L-ornithine</name>
        <dbReference type="ChEBI" id="CHEBI:46911"/>
    </ligand>
</feature>
<dbReference type="HOGENOM" id="CLU_043846_3_1_0"/>
<feature type="binding site" evidence="5">
    <location>
        <begin position="237"/>
        <end position="238"/>
    </location>
    <ligand>
        <name>L-ornithine</name>
        <dbReference type="ChEBI" id="CHEBI:46911"/>
    </ligand>
</feature>
<dbReference type="InterPro" id="IPR006130">
    <property type="entry name" value="Asp/Orn_carbamoylTrfase"/>
</dbReference>
<dbReference type="InterPro" id="IPR036901">
    <property type="entry name" value="Asp/Orn_carbamoylTrfase_sf"/>
</dbReference>
<dbReference type="Pfam" id="PF00185">
    <property type="entry name" value="OTCace"/>
    <property type="match status" value="1"/>
</dbReference>
<dbReference type="EC" id="2.1.3.3" evidence="2 6"/>
<name>D1BA59_THEAS</name>
<dbReference type="NCBIfam" id="NF001986">
    <property type="entry name" value="PRK00779.1"/>
    <property type="match status" value="1"/>
</dbReference>
<comment type="similarity">
    <text evidence="1 5">Belongs to the aspartate/ornithine carbamoyltransferase superfamily. OTCase family.</text>
</comment>
<dbReference type="eggNOG" id="COG0078">
    <property type="taxonomic scope" value="Bacteria"/>
</dbReference>
<feature type="binding site" evidence="5">
    <location>
        <position position="108"/>
    </location>
    <ligand>
        <name>carbamoyl phosphate</name>
        <dbReference type="ChEBI" id="CHEBI:58228"/>
    </ligand>
</feature>
<comment type="subcellular location">
    <subcellularLocation>
        <location evidence="5">Cytoplasm</location>
    </subcellularLocation>
</comment>
<dbReference type="AlphaFoldDB" id="D1BA59"/>
<dbReference type="STRING" id="525903.Taci_0930"/>
<evidence type="ECO:0000256" key="1">
    <source>
        <dbReference type="ARBA" id="ARBA00007805"/>
    </source>
</evidence>
<sequence>MAVNLRGRHLLSLRHHTPEEIKFLLDLSRDLKNKKRAGIRGNLLAGKNVALIFEKPSTRTRCAFTVACIDEGGHPEYLGKNDIQLGHKEDVADTARVLGRMFDGIEFRGFKQSVVEELAKYAGVPVWNGLTDEFHPTQVLADFLTIQEEFGYLKGIKLVYVGDGRNNMANSLMIGAAKMGMHFVIASPKSLFPAEELVAECKKIAEECGSGAVIEIMEDPKAAVKGAHAVYTDVWASMGEEDKLAERKKILQPYQVNAELMEATGRDEAIFLHCLPAVKGYEVTEEVFESRRSRVFDEAENRMHTIKAVMVSSIGNL</sequence>
<gene>
    <name evidence="9" type="ordered locus">Taci_0930</name>
</gene>
<dbReference type="InterPro" id="IPR024904">
    <property type="entry name" value="OTCase_ArgI"/>
</dbReference>
<dbReference type="PANTHER" id="PTHR45753:SF2">
    <property type="entry name" value="ORNITHINE CARBAMOYLTRANSFERASE"/>
    <property type="match status" value="1"/>
</dbReference>
<evidence type="ECO:0000256" key="2">
    <source>
        <dbReference type="ARBA" id="ARBA00013007"/>
    </source>
</evidence>
<dbReference type="PRINTS" id="PR00100">
    <property type="entry name" value="AOTCASE"/>
</dbReference>
<accession>D1BA59</accession>
<dbReference type="SUPFAM" id="SSF53671">
    <property type="entry name" value="Aspartate/ornithine carbamoyltransferase"/>
    <property type="match status" value="1"/>
</dbReference>
<feature type="domain" description="Aspartate/ornithine carbamoyltransferase Asp/Orn-binding" evidence="7">
    <location>
        <begin position="154"/>
        <end position="312"/>
    </location>
</feature>
<keyword evidence="10" id="KW-1185">Reference proteome</keyword>
<dbReference type="FunFam" id="3.40.50.1370:FF:000008">
    <property type="entry name" value="Ornithine carbamoyltransferase"/>
    <property type="match status" value="1"/>
</dbReference>
<feature type="binding site" evidence="5">
    <location>
        <begin position="57"/>
        <end position="60"/>
    </location>
    <ligand>
        <name>carbamoyl phosphate</name>
        <dbReference type="ChEBI" id="CHEBI:58228"/>
    </ligand>
</feature>
<feature type="binding site" evidence="5">
    <location>
        <position position="84"/>
    </location>
    <ligand>
        <name>carbamoyl phosphate</name>
        <dbReference type="ChEBI" id="CHEBI:58228"/>
    </ligand>
</feature>
<dbReference type="Proteomes" id="UP000002030">
    <property type="component" value="Chromosome"/>
</dbReference>
<protein>
    <recommendedName>
        <fullName evidence="2 6">Ornithine carbamoyltransferase</fullName>
        <ecNumber evidence="2 6">2.1.3.3</ecNumber>
    </recommendedName>
</protein>
<reference evidence="9 10" key="1">
    <citation type="journal article" date="2009" name="Stand. Genomic Sci.">
        <title>Complete genome sequence of Thermanaerovibrio acidaminovorans type strain (Su883).</title>
        <authorList>
            <person name="Chovatia M."/>
            <person name="Sikorski J."/>
            <person name="Schroder M."/>
            <person name="Lapidus A."/>
            <person name="Nolan M."/>
            <person name="Tice H."/>
            <person name="Glavina Del Rio T."/>
            <person name="Copeland A."/>
            <person name="Cheng J.F."/>
            <person name="Lucas S."/>
            <person name="Chen F."/>
            <person name="Bruce D."/>
            <person name="Goodwin L."/>
            <person name="Pitluck S."/>
            <person name="Ivanova N."/>
            <person name="Mavromatis K."/>
            <person name="Ovchinnikova G."/>
            <person name="Pati A."/>
            <person name="Chen A."/>
            <person name="Palaniappan K."/>
            <person name="Land M."/>
            <person name="Hauser L."/>
            <person name="Chang Y.J."/>
            <person name="Jeffries C.D."/>
            <person name="Chain P."/>
            <person name="Saunders E."/>
            <person name="Detter J.C."/>
            <person name="Brettin T."/>
            <person name="Rohde M."/>
            <person name="Goker M."/>
            <person name="Spring S."/>
            <person name="Bristow J."/>
            <person name="Markowitz V."/>
            <person name="Hugenholtz P."/>
            <person name="Kyrpides N.C."/>
            <person name="Klenk H.P."/>
            <person name="Eisen J.A."/>
        </authorList>
    </citation>
    <scope>NUCLEOTIDE SEQUENCE [LARGE SCALE GENOMIC DNA]</scope>
    <source>
        <strain evidence="10">ATCC 49978 / DSM 6589 / Su883</strain>
    </source>
</reference>
<dbReference type="OrthoDB" id="9802587at2"/>
<dbReference type="KEGG" id="tai:Taci_0930"/>
<dbReference type="InterPro" id="IPR002292">
    <property type="entry name" value="Orn/put_carbamltrans"/>
</dbReference>
<dbReference type="PANTHER" id="PTHR45753">
    <property type="entry name" value="ORNITHINE CARBAMOYLTRANSFERASE, MITOCHONDRIAL"/>
    <property type="match status" value="1"/>
</dbReference>
<keyword evidence="5" id="KW-0963">Cytoplasm</keyword>
<dbReference type="Gene3D" id="3.40.50.1370">
    <property type="entry name" value="Aspartate/ornithine carbamoyltransferase"/>
    <property type="match status" value="2"/>
</dbReference>
<dbReference type="EMBL" id="CP001818">
    <property type="protein sequence ID" value="ACZ19162.1"/>
    <property type="molecule type" value="Genomic_DNA"/>
</dbReference>
<evidence type="ECO:0000313" key="10">
    <source>
        <dbReference type="Proteomes" id="UP000002030"/>
    </source>
</evidence>
<dbReference type="GO" id="GO:0005737">
    <property type="term" value="C:cytoplasm"/>
    <property type="evidence" value="ECO:0007669"/>
    <property type="project" value="UniProtKB-SubCell"/>
</dbReference>
<dbReference type="RefSeq" id="WP_012869677.1">
    <property type="nucleotide sequence ID" value="NC_013522.1"/>
</dbReference>
<dbReference type="GO" id="GO:0042450">
    <property type="term" value="P:L-arginine biosynthetic process via ornithine"/>
    <property type="evidence" value="ECO:0007669"/>
    <property type="project" value="UniProtKB-UniRule"/>
</dbReference>
<feature type="binding site" evidence="5">
    <location>
        <begin position="274"/>
        <end position="275"/>
    </location>
    <ligand>
        <name>carbamoyl phosphate</name>
        <dbReference type="ChEBI" id="CHEBI:58228"/>
    </ligand>
</feature>
<proteinExistence type="inferred from homology"/>
<comment type="catalytic activity">
    <reaction evidence="4 5">
        <text>carbamoyl phosphate + L-ornithine = L-citrulline + phosphate + H(+)</text>
        <dbReference type="Rhea" id="RHEA:19513"/>
        <dbReference type="ChEBI" id="CHEBI:15378"/>
        <dbReference type="ChEBI" id="CHEBI:43474"/>
        <dbReference type="ChEBI" id="CHEBI:46911"/>
        <dbReference type="ChEBI" id="CHEBI:57743"/>
        <dbReference type="ChEBI" id="CHEBI:58228"/>
        <dbReference type="EC" id="2.1.3.3"/>
    </reaction>
</comment>
<dbReference type="PATRIC" id="fig|525903.6.peg.932"/>
<dbReference type="InterPro" id="IPR006132">
    <property type="entry name" value="Asp/Orn_carbamoyltranf_P-bd"/>
</dbReference>
<evidence type="ECO:0000256" key="3">
    <source>
        <dbReference type="ARBA" id="ARBA00022679"/>
    </source>
</evidence>
<dbReference type="Pfam" id="PF02729">
    <property type="entry name" value="OTCace_N"/>
    <property type="match status" value="1"/>
</dbReference>
<feature type="binding site" evidence="5">
    <location>
        <begin position="135"/>
        <end position="138"/>
    </location>
    <ligand>
        <name>carbamoyl phosphate</name>
        <dbReference type="ChEBI" id="CHEBI:58228"/>
    </ligand>
</feature>
<feature type="domain" description="Aspartate/ornithine carbamoyltransferase carbamoyl-P binding" evidence="8">
    <location>
        <begin position="8"/>
        <end position="148"/>
    </location>
</feature>
<dbReference type="InterPro" id="IPR006131">
    <property type="entry name" value="Asp_carbamoyltransf_Asp/Orn-bd"/>
</dbReference>
<feature type="binding site" evidence="5">
    <location>
        <position position="167"/>
    </location>
    <ligand>
        <name>L-ornithine</name>
        <dbReference type="ChEBI" id="CHEBI:46911"/>
    </ligand>
</feature>